<dbReference type="Proteomes" id="UP000324748">
    <property type="component" value="Unassembled WGS sequence"/>
</dbReference>
<dbReference type="AlphaFoldDB" id="A0A5B0Q6Y4"/>
<keyword evidence="3" id="KW-1185">Reference proteome</keyword>
<comment type="caution">
    <text evidence="2">The sequence shown here is derived from an EMBL/GenBank/DDBJ whole genome shotgun (WGS) entry which is preliminary data.</text>
</comment>
<protein>
    <submittedName>
        <fullName evidence="2">Uncharacterized protein</fullName>
    </submittedName>
</protein>
<proteinExistence type="predicted"/>
<accession>A0A5B0Q6Y4</accession>
<name>A0A5B0Q6Y4_PUCGR</name>
<gene>
    <name evidence="2" type="ORF">PGT21_025934</name>
</gene>
<sequence>MARCLPKSTMGPAQFLVRFCAPRYPGAHDKQTLSFGAEGGTEKDEARSAATSTGTEDVRICVEEAGSPGPRWGMRAVAVGDNTPPKVMPTGADVQQDMALQPLCTTRIILGVW</sequence>
<reference evidence="2 3" key="1">
    <citation type="submission" date="2019-05" db="EMBL/GenBank/DDBJ databases">
        <title>Emergence of the Ug99 lineage of the wheat stem rust pathogen through somatic hybridization.</title>
        <authorList>
            <person name="Li F."/>
            <person name="Upadhyaya N.M."/>
            <person name="Sperschneider J."/>
            <person name="Matny O."/>
            <person name="Nguyen-Phuc H."/>
            <person name="Mago R."/>
            <person name="Raley C."/>
            <person name="Miller M.E."/>
            <person name="Silverstein K.A.T."/>
            <person name="Henningsen E."/>
            <person name="Hirsch C.D."/>
            <person name="Visser B."/>
            <person name="Pretorius Z.A."/>
            <person name="Steffenson B.J."/>
            <person name="Schwessinger B."/>
            <person name="Dodds P.N."/>
            <person name="Figueroa M."/>
        </authorList>
    </citation>
    <scope>NUCLEOTIDE SEQUENCE [LARGE SCALE GENOMIC DNA]</scope>
    <source>
        <strain evidence="2">21-0</strain>
    </source>
</reference>
<dbReference type="EMBL" id="VSWC01000028">
    <property type="protein sequence ID" value="KAA1108799.1"/>
    <property type="molecule type" value="Genomic_DNA"/>
</dbReference>
<evidence type="ECO:0000313" key="3">
    <source>
        <dbReference type="Proteomes" id="UP000324748"/>
    </source>
</evidence>
<evidence type="ECO:0000256" key="1">
    <source>
        <dbReference type="SAM" id="MobiDB-lite"/>
    </source>
</evidence>
<feature type="region of interest" description="Disordered" evidence="1">
    <location>
        <begin position="31"/>
        <end position="56"/>
    </location>
</feature>
<evidence type="ECO:0000313" key="2">
    <source>
        <dbReference type="EMBL" id="KAA1108799.1"/>
    </source>
</evidence>
<organism evidence="2 3">
    <name type="scientific">Puccinia graminis f. sp. tritici</name>
    <dbReference type="NCBI Taxonomy" id="56615"/>
    <lineage>
        <taxon>Eukaryota</taxon>
        <taxon>Fungi</taxon>
        <taxon>Dikarya</taxon>
        <taxon>Basidiomycota</taxon>
        <taxon>Pucciniomycotina</taxon>
        <taxon>Pucciniomycetes</taxon>
        <taxon>Pucciniales</taxon>
        <taxon>Pucciniaceae</taxon>
        <taxon>Puccinia</taxon>
    </lineage>
</organism>